<keyword evidence="3" id="KW-0238">DNA-binding</keyword>
<evidence type="ECO:0000313" key="7">
    <source>
        <dbReference type="EMBL" id="GFZ13478.1"/>
    </source>
</evidence>
<comment type="caution">
    <text evidence="7">The sequence shown here is derived from an EMBL/GenBank/DDBJ whole genome shotgun (WGS) entry which is preliminary data.</text>
</comment>
<dbReference type="SUPFAM" id="SSF101936">
    <property type="entry name" value="DNA-binding pseudobarrel domain"/>
    <property type="match status" value="1"/>
</dbReference>
<keyword evidence="4" id="KW-0804">Transcription</keyword>
<evidence type="ECO:0000256" key="4">
    <source>
        <dbReference type="ARBA" id="ARBA00023163"/>
    </source>
</evidence>
<dbReference type="GO" id="GO:0005634">
    <property type="term" value="C:nucleus"/>
    <property type="evidence" value="ECO:0007669"/>
    <property type="project" value="UniProtKB-SubCell"/>
</dbReference>
<organism evidence="7 8">
    <name type="scientific">Actinidia rufa</name>
    <dbReference type="NCBI Taxonomy" id="165716"/>
    <lineage>
        <taxon>Eukaryota</taxon>
        <taxon>Viridiplantae</taxon>
        <taxon>Streptophyta</taxon>
        <taxon>Embryophyta</taxon>
        <taxon>Tracheophyta</taxon>
        <taxon>Spermatophyta</taxon>
        <taxon>Magnoliopsida</taxon>
        <taxon>eudicotyledons</taxon>
        <taxon>Gunneridae</taxon>
        <taxon>Pentapetalae</taxon>
        <taxon>asterids</taxon>
        <taxon>Ericales</taxon>
        <taxon>Actinidiaceae</taxon>
        <taxon>Actinidia</taxon>
    </lineage>
</organism>
<gene>
    <name evidence="7" type="ORF">Acr_23g0018630</name>
</gene>
<dbReference type="GO" id="GO:0003677">
    <property type="term" value="F:DNA binding"/>
    <property type="evidence" value="ECO:0007669"/>
    <property type="project" value="UniProtKB-KW"/>
</dbReference>
<keyword evidence="2" id="KW-0805">Transcription regulation</keyword>
<accession>A0A7J0GRT8</accession>
<evidence type="ECO:0000256" key="2">
    <source>
        <dbReference type="ARBA" id="ARBA00023015"/>
    </source>
</evidence>
<feature type="compositionally biased region" description="Polar residues" evidence="6">
    <location>
        <begin position="92"/>
        <end position="110"/>
    </location>
</feature>
<dbReference type="OrthoDB" id="10369244at2759"/>
<protein>
    <submittedName>
        <fullName evidence="7">Uncharacterized protein</fullName>
    </submittedName>
</protein>
<sequence length="306" mass="35369">MEDSDVQQAEANQSSPTTTIANDQNNDSGQEKANEIPLKNPKLKITIKSPRIPPGYNVQNPTIVKVTENGKTMEDSDVQQEEEKEKAKEEANQSSSTPTIATDQNNSGQEKANEIPLKNPKFKITIKSTRIPLGYNVQNPTIVSAPEGSTKPQQLHLTVPQIKEWNMPVIRYDDEKAFMFTRLWPQFVKFHDLKALDKIRFYTPVPRLHALHYVVAFARREGNLAQIPELRRGKFLFQLELSPSDVGYNRLFIQNEDVTLHFPWIYMAPQVRKTDIIKFTDAQNKDWYMEIMRYDLQILHDYRRLG</sequence>
<name>A0A7J0GRT8_9ERIC</name>
<feature type="region of interest" description="Disordered" evidence="6">
    <location>
        <begin position="1"/>
        <end position="115"/>
    </location>
</feature>
<reference evidence="7 8" key="1">
    <citation type="submission" date="2019-07" db="EMBL/GenBank/DDBJ databases">
        <title>De Novo Assembly of kiwifruit Actinidia rufa.</title>
        <authorList>
            <person name="Sugita-Konishi S."/>
            <person name="Sato K."/>
            <person name="Mori E."/>
            <person name="Abe Y."/>
            <person name="Kisaki G."/>
            <person name="Hamano K."/>
            <person name="Suezawa K."/>
            <person name="Otani M."/>
            <person name="Fukuda T."/>
            <person name="Manabe T."/>
            <person name="Gomi K."/>
            <person name="Tabuchi M."/>
            <person name="Akimitsu K."/>
            <person name="Kataoka I."/>
        </authorList>
    </citation>
    <scope>NUCLEOTIDE SEQUENCE [LARGE SCALE GENOMIC DNA]</scope>
    <source>
        <strain evidence="8">cv. Fuchu</strain>
    </source>
</reference>
<dbReference type="AlphaFoldDB" id="A0A7J0GRT8"/>
<feature type="compositionally biased region" description="Basic and acidic residues" evidence="6">
    <location>
        <begin position="81"/>
        <end position="91"/>
    </location>
</feature>
<keyword evidence="8" id="KW-1185">Reference proteome</keyword>
<comment type="subcellular location">
    <subcellularLocation>
        <location evidence="1">Nucleus</location>
    </subcellularLocation>
</comment>
<dbReference type="Proteomes" id="UP000585474">
    <property type="component" value="Unassembled WGS sequence"/>
</dbReference>
<evidence type="ECO:0000256" key="5">
    <source>
        <dbReference type="ARBA" id="ARBA00023242"/>
    </source>
</evidence>
<dbReference type="EMBL" id="BJWL01000023">
    <property type="protein sequence ID" value="GFZ13478.1"/>
    <property type="molecule type" value="Genomic_DNA"/>
</dbReference>
<dbReference type="Gene3D" id="2.40.330.10">
    <property type="entry name" value="DNA-binding pseudobarrel domain"/>
    <property type="match status" value="2"/>
</dbReference>
<evidence type="ECO:0000256" key="1">
    <source>
        <dbReference type="ARBA" id="ARBA00004123"/>
    </source>
</evidence>
<feature type="compositionally biased region" description="Polar residues" evidence="6">
    <location>
        <begin position="1"/>
        <end position="28"/>
    </location>
</feature>
<evidence type="ECO:0000256" key="3">
    <source>
        <dbReference type="ARBA" id="ARBA00023125"/>
    </source>
</evidence>
<evidence type="ECO:0000256" key="6">
    <source>
        <dbReference type="SAM" id="MobiDB-lite"/>
    </source>
</evidence>
<evidence type="ECO:0000313" key="8">
    <source>
        <dbReference type="Proteomes" id="UP000585474"/>
    </source>
</evidence>
<keyword evidence="5" id="KW-0539">Nucleus</keyword>
<dbReference type="InterPro" id="IPR015300">
    <property type="entry name" value="DNA-bd_pseudobarrel_sf"/>
</dbReference>
<proteinExistence type="predicted"/>